<reference evidence="10" key="1">
    <citation type="submission" date="2024-04" db="EMBL/GenBank/DDBJ databases">
        <title>Salinicola lusitanus LLJ914,a marine bacterium isolated from the Okinawa Trough.</title>
        <authorList>
            <person name="Li J."/>
        </authorList>
    </citation>
    <scope>NUCLEOTIDE SEQUENCE [LARGE SCALE GENOMIC DNA]</scope>
</reference>
<evidence type="ECO:0000256" key="2">
    <source>
        <dbReference type="ARBA" id="ARBA00006618"/>
    </source>
</evidence>
<name>A0AAW0PZ02_9GOBI</name>
<evidence type="ECO:0000313" key="10">
    <source>
        <dbReference type="Proteomes" id="UP001460270"/>
    </source>
</evidence>
<dbReference type="InterPro" id="IPR025958">
    <property type="entry name" value="SID1_TM_fam"/>
</dbReference>
<dbReference type="AlphaFoldDB" id="A0AAW0PZ02"/>
<sequence length="282" mass="32550">MSPQRWICLRFTIFLWICVTQLVQTQNVNHKDAEFDVTYSDSVTSRSQIIYKFSRTIDRNTKQAVLSFQVPLMLRGVAQNEYPFYRIGRTLCHPPIKSASETQTQSFFVDVSTLSGQRTNYELQVSRLQSFTLQTDQKLNFAVSPSQPQYFKYVFPEGVDTVIVKVRSKMKFPCSVMSIQDIQCPVYDLEQNVDFIGKYQTITKLGAITVQRKDFGSNSFYVAVVVKIEDEACDHFPSNPEKISDAEKRTKILDLVVSPVVDKLVLYQDERRDSSRMRGERL</sequence>
<dbReference type="PANTHER" id="PTHR12185">
    <property type="entry name" value="SID1 TRANSMEMBRANE FAMILY MEMEBER"/>
    <property type="match status" value="1"/>
</dbReference>
<dbReference type="GO" id="GO:0005886">
    <property type="term" value="C:plasma membrane"/>
    <property type="evidence" value="ECO:0007669"/>
    <property type="project" value="TreeGrafter"/>
</dbReference>
<keyword evidence="4 8" id="KW-0732">Signal</keyword>
<dbReference type="GO" id="GO:0005764">
    <property type="term" value="C:lysosome"/>
    <property type="evidence" value="ECO:0007669"/>
    <property type="project" value="TreeGrafter"/>
</dbReference>
<keyword evidence="6" id="KW-0472">Membrane</keyword>
<comment type="subcellular location">
    <subcellularLocation>
        <location evidence="1">Membrane</location>
        <topology evidence="1">Multi-pass membrane protein</topology>
    </subcellularLocation>
</comment>
<keyword evidence="7" id="KW-0325">Glycoprotein</keyword>
<evidence type="ECO:0000313" key="9">
    <source>
        <dbReference type="EMBL" id="KAK7944731.1"/>
    </source>
</evidence>
<evidence type="ECO:0000256" key="3">
    <source>
        <dbReference type="ARBA" id="ARBA00022692"/>
    </source>
</evidence>
<dbReference type="GO" id="GO:0003725">
    <property type="term" value="F:double-stranded RNA binding"/>
    <property type="evidence" value="ECO:0007669"/>
    <property type="project" value="TreeGrafter"/>
</dbReference>
<dbReference type="GO" id="GO:0051033">
    <property type="term" value="F:RNA transmembrane transporter activity"/>
    <property type="evidence" value="ECO:0007669"/>
    <property type="project" value="TreeGrafter"/>
</dbReference>
<evidence type="ECO:0000256" key="4">
    <source>
        <dbReference type="ARBA" id="ARBA00022729"/>
    </source>
</evidence>
<evidence type="ECO:0000256" key="8">
    <source>
        <dbReference type="SAM" id="SignalP"/>
    </source>
</evidence>
<evidence type="ECO:0000256" key="6">
    <source>
        <dbReference type="ARBA" id="ARBA00023136"/>
    </source>
</evidence>
<evidence type="ECO:0000256" key="1">
    <source>
        <dbReference type="ARBA" id="ARBA00004141"/>
    </source>
</evidence>
<protein>
    <recommendedName>
        <fullName evidence="11">SID1 transmembrane family member 2</fullName>
    </recommendedName>
</protein>
<organism evidence="9 10">
    <name type="scientific">Mugilogobius chulae</name>
    <name type="common">yellowstripe goby</name>
    <dbReference type="NCBI Taxonomy" id="88201"/>
    <lineage>
        <taxon>Eukaryota</taxon>
        <taxon>Metazoa</taxon>
        <taxon>Chordata</taxon>
        <taxon>Craniata</taxon>
        <taxon>Vertebrata</taxon>
        <taxon>Euteleostomi</taxon>
        <taxon>Actinopterygii</taxon>
        <taxon>Neopterygii</taxon>
        <taxon>Teleostei</taxon>
        <taxon>Neoteleostei</taxon>
        <taxon>Acanthomorphata</taxon>
        <taxon>Gobiaria</taxon>
        <taxon>Gobiiformes</taxon>
        <taxon>Gobioidei</taxon>
        <taxon>Gobiidae</taxon>
        <taxon>Gobionellinae</taxon>
        <taxon>Mugilogobius</taxon>
    </lineage>
</organism>
<dbReference type="EMBL" id="JBBPFD010000001">
    <property type="protein sequence ID" value="KAK7944731.1"/>
    <property type="molecule type" value="Genomic_DNA"/>
</dbReference>
<dbReference type="Proteomes" id="UP001460270">
    <property type="component" value="Unassembled WGS sequence"/>
</dbReference>
<feature type="chain" id="PRO_5043765900" description="SID1 transmembrane family member 2" evidence="8">
    <location>
        <begin position="26"/>
        <end position="282"/>
    </location>
</feature>
<dbReference type="Pfam" id="PF13965">
    <property type="entry name" value="SID-1_RNA_chan"/>
    <property type="match status" value="1"/>
</dbReference>
<feature type="signal peptide" evidence="8">
    <location>
        <begin position="1"/>
        <end position="25"/>
    </location>
</feature>
<dbReference type="PANTHER" id="PTHR12185:SF16">
    <property type="entry name" value="SID1 TRANSMEMBRANE FAMILY MEMBER 2"/>
    <property type="match status" value="1"/>
</dbReference>
<evidence type="ECO:0008006" key="11">
    <source>
        <dbReference type="Google" id="ProtNLM"/>
    </source>
</evidence>
<evidence type="ECO:0000256" key="5">
    <source>
        <dbReference type="ARBA" id="ARBA00022989"/>
    </source>
</evidence>
<proteinExistence type="inferred from homology"/>
<evidence type="ECO:0000256" key="7">
    <source>
        <dbReference type="ARBA" id="ARBA00023180"/>
    </source>
</evidence>
<comment type="caution">
    <text evidence="9">The sequence shown here is derived from an EMBL/GenBank/DDBJ whole genome shotgun (WGS) entry which is preliminary data.</text>
</comment>
<comment type="similarity">
    <text evidence="2">Belongs to the SID1 family.</text>
</comment>
<gene>
    <name evidence="9" type="ORF">WMY93_000459</name>
</gene>
<keyword evidence="5" id="KW-1133">Transmembrane helix</keyword>
<keyword evidence="10" id="KW-1185">Reference proteome</keyword>
<accession>A0AAW0PZ02</accession>
<keyword evidence="3" id="KW-0812">Transmembrane</keyword>